<dbReference type="EMBL" id="BNDY01000017">
    <property type="protein sequence ID" value="GHI41865.1"/>
    <property type="molecule type" value="Genomic_DNA"/>
</dbReference>
<reference evidence="1" key="1">
    <citation type="submission" date="2024-05" db="EMBL/GenBank/DDBJ databases">
        <title>Whole genome shotgun sequence of Streptomyces violascens NBRC 12920.</title>
        <authorList>
            <person name="Komaki H."/>
            <person name="Tamura T."/>
        </authorList>
    </citation>
    <scope>NUCLEOTIDE SEQUENCE</scope>
    <source>
        <strain evidence="1">NBRC 12920</strain>
    </source>
</reference>
<dbReference type="RefSeq" id="WP_189963342.1">
    <property type="nucleotide sequence ID" value="NZ_BMUA01000008.1"/>
</dbReference>
<keyword evidence="2" id="KW-1185">Reference proteome</keyword>
<comment type="caution">
    <text evidence="1">The sequence shown here is derived from an EMBL/GenBank/DDBJ whole genome shotgun (WGS) entry which is preliminary data.</text>
</comment>
<gene>
    <name evidence="1" type="ORF">Sviol_62730</name>
</gene>
<evidence type="ECO:0000313" key="2">
    <source>
        <dbReference type="Proteomes" id="UP001050808"/>
    </source>
</evidence>
<name>A0ABQ3QX57_9ACTN</name>
<organism evidence="1 2">
    <name type="scientific">Streptomyces violascens</name>
    <dbReference type="NCBI Taxonomy" id="67381"/>
    <lineage>
        <taxon>Bacteria</taxon>
        <taxon>Bacillati</taxon>
        <taxon>Actinomycetota</taxon>
        <taxon>Actinomycetes</taxon>
        <taxon>Kitasatosporales</taxon>
        <taxon>Streptomycetaceae</taxon>
        <taxon>Streptomyces</taxon>
    </lineage>
</organism>
<evidence type="ECO:0000313" key="1">
    <source>
        <dbReference type="EMBL" id="GHI41865.1"/>
    </source>
</evidence>
<sequence>MSTKTTHRPPATRWGAISDNRLAVEAMLDSLPLPCPTLISRPDAVYVTVADVDDLGVWLRACGGTIRVSPEFGGVELWMLHTETPERTDGSTVAVRVCVPVLADESVMHDIRAAVKA</sequence>
<proteinExistence type="predicted"/>
<protein>
    <submittedName>
        <fullName evidence="1">Uncharacterized protein</fullName>
    </submittedName>
</protein>
<dbReference type="Proteomes" id="UP001050808">
    <property type="component" value="Unassembled WGS sequence"/>
</dbReference>
<accession>A0ABQ3QX57</accession>